<comment type="caution">
    <text evidence="1">The sequence shown here is derived from an EMBL/GenBank/DDBJ whole genome shotgun (WGS) entry which is preliminary data.</text>
</comment>
<name>A0A5B7CW70_PORTR</name>
<dbReference type="EMBL" id="VSRR010000297">
    <property type="protein sequence ID" value="MPC13649.1"/>
    <property type="molecule type" value="Genomic_DNA"/>
</dbReference>
<evidence type="ECO:0000313" key="2">
    <source>
        <dbReference type="Proteomes" id="UP000324222"/>
    </source>
</evidence>
<dbReference type="Proteomes" id="UP000324222">
    <property type="component" value="Unassembled WGS sequence"/>
</dbReference>
<dbReference type="AlphaFoldDB" id="A0A5B7CW70"/>
<sequence length="75" mass="8398">MEEPEPCHCNEISPSYINKRQKTYSSVVDKVVSVGSGRRSHVVRGYCTGPSSGTVLAREKFGNRCSVMRSRTLYK</sequence>
<accession>A0A5B7CW70</accession>
<keyword evidence="2" id="KW-1185">Reference proteome</keyword>
<protein>
    <submittedName>
        <fullName evidence="1">Uncharacterized protein</fullName>
    </submittedName>
</protein>
<organism evidence="1 2">
    <name type="scientific">Portunus trituberculatus</name>
    <name type="common">Swimming crab</name>
    <name type="synonym">Neptunus trituberculatus</name>
    <dbReference type="NCBI Taxonomy" id="210409"/>
    <lineage>
        <taxon>Eukaryota</taxon>
        <taxon>Metazoa</taxon>
        <taxon>Ecdysozoa</taxon>
        <taxon>Arthropoda</taxon>
        <taxon>Crustacea</taxon>
        <taxon>Multicrustacea</taxon>
        <taxon>Malacostraca</taxon>
        <taxon>Eumalacostraca</taxon>
        <taxon>Eucarida</taxon>
        <taxon>Decapoda</taxon>
        <taxon>Pleocyemata</taxon>
        <taxon>Brachyura</taxon>
        <taxon>Eubrachyura</taxon>
        <taxon>Portunoidea</taxon>
        <taxon>Portunidae</taxon>
        <taxon>Portuninae</taxon>
        <taxon>Portunus</taxon>
    </lineage>
</organism>
<gene>
    <name evidence="1" type="ORF">E2C01_006391</name>
</gene>
<reference evidence="1 2" key="1">
    <citation type="submission" date="2019-05" db="EMBL/GenBank/DDBJ databases">
        <title>Another draft genome of Portunus trituberculatus and its Hox gene families provides insights of decapod evolution.</title>
        <authorList>
            <person name="Jeong J.-H."/>
            <person name="Song I."/>
            <person name="Kim S."/>
            <person name="Choi T."/>
            <person name="Kim D."/>
            <person name="Ryu S."/>
            <person name="Kim W."/>
        </authorList>
    </citation>
    <scope>NUCLEOTIDE SEQUENCE [LARGE SCALE GENOMIC DNA]</scope>
    <source>
        <tissue evidence="1">Muscle</tissue>
    </source>
</reference>
<evidence type="ECO:0000313" key="1">
    <source>
        <dbReference type="EMBL" id="MPC13649.1"/>
    </source>
</evidence>
<proteinExistence type="predicted"/>